<reference evidence="1 3" key="1">
    <citation type="submission" date="2017-09" db="EMBL/GenBank/DDBJ databases">
        <title>Complete Genome Sequences of Two Strains of the Meat Spoilage Bacterium Brochothrix thermosphacta Isolated from Ground Chicken.</title>
        <authorList>
            <person name="Paoli G.C."/>
            <person name="Wijey C."/>
            <person name="Chen C.-Y."/>
            <person name="Nguyen L."/>
            <person name="Yan X."/>
            <person name="Irwin P.L."/>
        </authorList>
    </citation>
    <scope>NUCLEOTIDE SEQUENCE [LARGE SCALE GENOMIC DNA]</scope>
    <source>
        <strain evidence="1 3">BI</strain>
    </source>
</reference>
<accession>A0A1D2KIE5</accession>
<proteinExistence type="predicted"/>
<dbReference type="EMBL" id="OUNC01000002">
    <property type="protein sequence ID" value="SPP26538.1"/>
    <property type="molecule type" value="Genomic_DNA"/>
</dbReference>
<evidence type="ECO:0000313" key="1">
    <source>
        <dbReference type="EMBL" id="ATF25168.1"/>
    </source>
</evidence>
<dbReference type="Proteomes" id="UP000270190">
    <property type="component" value="Unassembled WGS sequence"/>
</dbReference>
<dbReference type="EMBL" id="CP023483">
    <property type="protein sequence ID" value="ATF25168.1"/>
    <property type="molecule type" value="Genomic_DNA"/>
</dbReference>
<dbReference type="Proteomes" id="UP000243591">
    <property type="component" value="Chromosome"/>
</dbReference>
<dbReference type="GeneID" id="66538231"/>
<evidence type="ECO:0000313" key="3">
    <source>
        <dbReference type="Proteomes" id="UP000243591"/>
    </source>
</evidence>
<dbReference type="Pfam" id="PF09953">
    <property type="entry name" value="DUF2187"/>
    <property type="match status" value="1"/>
</dbReference>
<organism evidence="1 3">
    <name type="scientific">Brochothrix thermosphacta</name>
    <name type="common">Microbacterium thermosphactum</name>
    <dbReference type="NCBI Taxonomy" id="2756"/>
    <lineage>
        <taxon>Bacteria</taxon>
        <taxon>Bacillati</taxon>
        <taxon>Bacillota</taxon>
        <taxon>Bacilli</taxon>
        <taxon>Bacillales</taxon>
        <taxon>Listeriaceae</taxon>
        <taxon>Brochothrix</taxon>
    </lineage>
</organism>
<name>A0A1D2KIE5_BROTH</name>
<dbReference type="AlphaFoldDB" id="A0A1D2KIE5"/>
<keyword evidence="3" id="KW-1185">Reference proteome</keyword>
<dbReference type="OrthoDB" id="2933876at2"/>
<reference evidence="4" key="3">
    <citation type="submission" date="2018-04" db="EMBL/GenBank/DDBJ databases">
        <authorList>
            <person name="Illikoud N."/>
        </authorList>
    </citation>
    <scope>NUCLEOTIDE SEQUENCE [LARGE SCALE GENOMIC DNA]</scope>
</reference>
<evidence type="ECO:0000313" key="2">
    <source>
        <dbReference type="EMBL" id="SPP26538.1"/>
    </source>
</evidence>
<dbReference type="InterPro" id="IPR018690">
    <property type="entry name" value="DUF2187"/>
</dbReference>
<reference evidence="2" key="2">
    <citation type="submission" date="2018-04" db="EMBL/GenBank/DDBJ databases">
        <authorList>
            <person name="Go L.Y."/>
            <person name="Mitchell J.A."/>
        </authorList>
    </citation>
    <scope>NUCLEOTIDE SEQUENCE</scope>
    <source>
        <strain evidence="2">BSAS1 3</strain>
    </source>
</reference>
<dbReference type="RefSeq" id="WP_029092223.1">
    <property type="nucleotide sequence ID" value="NZ_CBCPHX010000008.1"/>
</dbReference>
<sequence>MMALSSISFDNRSKQVDKEVPFNIGDGVSFIRGEVMFKGTVTKMYDNSALIELFDTPNYEFNNTVCNFKRMQLL</sequence>
<dbReference type="KEGG" id="bths:CNY62_01535"/>
<evidence type="ECO:0000313" key="4">
    <source>
        <dbReference type="Proteomes" id="UP000270190"/>
    </source>
</evidence>
<gene>
    <name evidence="2" type="ORF">BTBSAS_100007</name>
    <name evidence="1" type="ORF">CNY62_01535</name>
</gene>
<protein>
    <submittedName>
        <fullName evidence="1">DUF2187 domain-containing protein</fullName>
    </submittedName>
</protein>